<evidence type="ECO:0000313" key="2">
    <source>
        <dbReference type="Proteomes" id="UP000095725"/>
    </source>
</evidence>
<sequence length="65" mass="7717">MEEKKKSIMCVIREMEKDAKEIFPISNRTYILNLISYRLKDKEPDKKWGIKSDKDNGIVTVTRIE</sequence>
<reference evidence="1 2" key="1">
    <citation type="submission" date="2015-09" db="EMBL/GenBank/DDBJ databases">
        <authorList>
            <consortium name="Pathogen Informatics"/>
        </authorList>
    </citation>
    <scope>NUCLEOTIDE SEQUENCE [LARGE SCALE GENOMIC DNA]</scope>
    <source>
        <strain evidence="1 2">2789STDY5834946</strain>
    </source>
</reference>
<proteinExistence type="predicted"/>
<dbReference type="Proteomes" id="UP000095725">
    <property type="component" value="Unassembled WGS sequence"/>
</dbReference>
<accession>A0A174QFX7</accession>
<gene>
    <name evidence="1" type="ORF">ERS852558_00802</name>
</gene>
<protein>
    <submittedName>
        <fullName evidence="1">Uncharacterized protein</fullName>
    </submittedName>
</protein>
<name>A0A174QFX7_9BACE</name>
<organism evidence="1 2">
    <name type="scientific">Bacteroides caccae</name>
    <dbReference type="NCBI Taxonomy" id="47678"/>
    <lineage>
        <taxon>Bacteria</taxon>
        <taxon>Pseudomonadati</taxon>
        <taxon>Bacteroidota</taxon>
        <taxon>Bacteroidia</taxon>
        <taxon>Bacteroidales</taxon>
        <taxon>Bacteroidaceae</taxon>
        <taxon>Bacteroides</taxon>
    </lineage>
</organism>
<evidence type="ECO:0000313" key="1">
    <source>
        <dbReference type="EMBL" id="CUP69780.1"/>
    </source>
</evidence>
<dbReference type="AlphaFoldDB" id="A0A174QFX7"/>
<dbReference type="RefSeq" id="WP_055255924.1">
    <property type="nucleotide sequence ID" value="NZ_CZBL01000002.1"/>
</dbReference>
<dbReference type="EMBL" id="CZBL01000002">
    <property type="protein sequence ID" value="CUP69780.1"/>
    <property type="molecule type" value="Genomic_DNA"/>
</dbReference>